<keyword evidence="2" id="KW-1185">Reference proteome</keyword>
<evidence type="ECO:0000313" key="1">
    <source>
        <dbReference type="EMBL" id="MPC66388.1"/>
    </source>
</evidence>
<comment type="caution">
    <text evidence="1">The sequence shown here is derived from an EMBL/GenBank/DDBJ whole genome shotgun (WGS) entry which is preliminary data.</text>
</comment>
<accession>A0A5B7HBP5</accession>
<reference evidence="1 2" key="1">
    <citation type="submission" date="2019-05" db="EMBL/GenBank/DDBJ databases">
        <title>Another draft genome of Portunus trituberculatus and its Hox gene families provides insights of decapod evolution.</title>
        <authorList>
            <person name="Jeong J.-H."/>
            <person name="Song I."/>
            <person name="Kim S."/>
            <person name="Choi T."/>
            <person name="Kim D."/>
            <person name="Ryu S."/>
            <person name="Kim W."/>
        </authorList>
    </citation>
    <scope>NUCLEOTIDE SEQUENCE [LARGE SCALE GENOMIC DNA]</scope>
    <source>
        <tissue evidence="1">Muscle</tissue>
    </source>
</reference>
<dbReference type="Proteomes" id="UP000324222">
    <property type="component" value="Unassembled WGS sequence"/>
</dbReference>
<organism evidence="1 2">
    <name type="scientific">Portunus trituberculatus</name>
    <name type="common">Swimming crab</name>
    <name type="synonym">Neptunus trituberculatus</name>
    <dbReference type="NCBI Taxonomy" id="210409"/>
    <lineage>
        <taxon>Eukaryota</taxon>
        <taxon>Metazoa</taxon>
        <taxon>Ecdysozoa</taxon>
        <taxon>Arthropoda</taxon>
        <taxon>Crustacea</taxon>
        <taxon>Multicrustacea</taxon>
        <taxon>Malacostraca</taxon>
        <taxon>Eumalacostraca</taxon>
        <taxon>Eucarida</taxon>
        <taxon>Decapoda</taxon>
        <taxon>Pleocyemata</taxon>
        <taxon>Brachyura</taxon>
        <taxon>Eubrachyura</taxon>
        <taxon>Portunoidea</taxon>
        <taxon>Portunidae</taxon>
        <taxon>Portuninae</taxon>
        <taxon>Portunus</taxon>
    </lineage>
</organism>
<dbReference type="AlphaFoldDB" id="A0A5B7HBP5"/>
<gene>
    <name evidence="1" type="ORF">E2C01_060535</name>
</gene>
<name>A0A5B7HBP5_PORTR</name>
<proteinExistence type="predicted"/>
<dbReference type="EMBL" id="VSRR010024690">
    <property type="protein sequence ID" value="MPC66388.1"/>
    <property type="molecule type" value="Genomic_DNA"/>
</dbReference>
<evidence type="ECO:0000313" key="2">
    <source>
        <dbReference type="Proteomes" id="UP000324222"/>
    </source>
</evidence>
<protein>
    <submittedName>
        <fullName evidence="1">Uncharacterized protein</fullName>
    </submittedName>
</protein>
<sequence>MWCAAQGWCERDMCSPECIAGGGGGRLEGRVCFFESSFVTVFIFPCLVRDRERNAYPGQRCEGSGHQPHSRPHLGNGVHLDREVCLEDVDSGKHRTFPPLACTELCLSIVVLVAVCVGRRNRRCFVGARGSE</sequence>